<keyword evidence="5 7" id="KW-0472">Membrane</keyword>
<feature type="domain" description="Type II secretion system protein GspF" evidence="8">
    <location>
        <begin position="161"/>
        <end position="286"/>
    </location>
</feature>
<keyword evidence="2" id="KW-1003">Cell membrane</keyword>
<evidence type="ECO:0000313" key="9">
    <source>
        <dbReference type="EMBL" id="ABS61860.1"/>
    </source>
</evidence>
<evidence type="ECO:0000259" key="8">
    <source>
        <dbReference type="Pfam" id="PF00482"/>
    </source>
</evidence>
<dbReference type="GO" id="GO:0005886">
    <property type="term" value="C:plasma membrane"/>
    <property type="evidence" value="ECO:0007669"/>
    <property type="project" value="UniProtKB-SubCell"/>
</dbReference>
<evidence type="ECO:0000256" key="3">
    <source>
        <dbReference type="ARBA" id="ARBA00022692"/>
    </source>
</evidence>
<dbReference type="EMBL" id="CP000774">
    <property type="protein sequence ID" value="ABS61860.1"/>
    <property type="molecule type" value="Genomic_DNA"/>
</dbReference>
<evidence type="ECO:0000256" key="7">
    <source>
        <dbReference type="SAM" id="Phobius"/>
    </source>
</evidence>
<reference evidence="9 10" key="1">
    <citation type="journal article" date="2011" name="Stand. Genomic Sci.">
        <title>Complete genome sequence of Parvibaculum lavamentivorans type strain (DS-1(T)).</title>
        <authorList>
            <person name="Schleheck D."/>
            <person name="Weiss M."/>
            <person name="Pitluck S."/>
            <person name="Bruce D."/>
            <person name="Land M.L."/>
            <person name="Han S."/>
            <person name="Saunders E."/>
            <person name="Tapia R."/>
            <person name="Detter C."/>
            <person name="Brettin T."/>
            <person name="Han J."/>
            <person name="Woyke T."/>
            <person name="Goodwin L."/>
            <person name="Pennacchio L."/>
            <person name="Nolan M."/>
            <person name="Cook A.M."/>
            <person name="Kjelleberg S."/>
            <person name="Thomas T."/>
        </authorList>
    </citation>
    <scope>NUCLEOTIDE SEQUENCE [LARGE SCALE GENOMIC DNA]</scope>
    <source>
        <strain evidence="10">DS-1 / DSM 13023 / NCIMB 13966</strain>
    </source>
</reference>
<feature type="transmembrane region" description="Helical" evidence="7">
    <location>
        <begin position="6"/>
        <end position="27"/>
    </location>
</feature>
<evidence type="ECO:0000313" key="10">
    <source>
        <dbReference type="Proteomes" id="UP000006377"/>
    </source>
</evidence>
<dbReference type="PANTHER" id="PTHR35007:SF1">
    <property type="entry name" value="PILUS ASSEMBLY PROTEIN"/>
    <property type="match status" value="1"/>
</dbReference>
<sequence>MDQSTLMIAGIAVLAALCIGAIGFLFVGGESRSQKRVARVTRAGNARLVAVDGEVDNSEKRRKQMQETLKGLEEKQQEHKKRVSLNTRIERAGLEMTTRNFYIASIVTGIAFFLVFKLVGLSLLVSALSGFAGGFGFPRWVLSYLIKRRQKAFTEEFANAIDVIVRGVKSGLPVNDCLKLIATESPEPVRTEFQGIVEGQRVGVTLEQGLAKIYERMPLPEVNFFQIVLAIQQKTGGNLSEALGNLSKVLRERKKMRGKIQAMSQEAKASAGIIGSLPPGVMLLIYFSSPGYMDVLFSTTAGNMIIVGGIMWMAIGVLVMKKMIDFKF</sequence>
<protein>
    <submittedName>
        <fullName evidence="9">Type II secretion system protein</fullName>
    </submittedName>
</protein>
<dbReference type="STRING" id="402881.Plav_0237"/>
<keyword evidence="6" id="KW-0175">Coiled coil</keyword>
<dbReference type="AlphaFoldDB" id="A7HPM7"/>
<feature type="coiled-coil region" evidence="6">
    <location>
        <begin position="55"/>
        <end position="82"/>
    </location>
</feature>
<dbReference type="Pfam" id="PF00482">
    <property type="entry name" value="T2SSF"/>
    <property type="match status" value="1"/>
</dbReference>
<proteinExistence type="predicted"/>
<comment type="subcellular location">
    <subcellularLocation>
        <location evidence="1">Cell membrane</location>
        <topology evidence="1">Multi-pass membrane protein</topology>
    </subcellularLocation>
</comment>
<feature type="transmembrane region" description="Helical" evidence="7">
    <location>
        <begin position="269"/>
        <end position="289"/>
    </location>
</feature>
<feature type="transmembrane region" description="Helical" evidence="7">
    <location>
        <begin position="295"/>
        <end position="319"/>
    </location>
</feature>
<feature type="transmembrane region" description="Helical" evidence="7">
    <location>
        <begin position="125"/>
        <end position="146"/>
    </location>
</feature>
<feature type="transmembrane region" description="Helical" evidence="7">
    <location>
        <begin position="101"/>
        <end position="119"/>
    </location>
</feature>
<dbReference type="InterPro" id="IPR018076">
    <property type="entry name" value="T2SS_GspF_dom"/>
</dbReference>
<organism evidence="9 10">
    <name type="scientific">Parvibaculum lavamentivorans (strain DS-1 / DSM 13023 / NCIMB 13966)</name>
    <dbReference type="NCBI Taxonomy" id="402881"/>
    <lineage>
        <taxon>Bacteria</taxon>
        <taxon>Pseudomonadati</taxon>
        <taxon>Pseudomonadota</taxon>
        <taxon>Alphaproteobacteria</taxon>
        <taxon>Hyphomicrobiales</taxon>
        <taxon>Parvibaculaceae</taxon>
        <taxon>Parvibaculum</taxon>
    </lineage>
</organism>
<dbReference type="Proteomes" id="UP000006377">
    <property type="component" value="Chromosome"/>
</dbReference>
<dbReference type="HOGENOM" id="CLU_064305_1_1_5"/>
<evidence type="ECO:0000256" key="1">
    <source>
        <dbReference type="ARBA" id="ARBA00004651"/>
    </source>
</evidence>
<dbReference type="eggNOG" id="COG4965">
    <property type="taxonomic scope" value="Bacteria"/>
</dbReference>
<accession>A7HPM7</accession>
<dbReference type="InterPro" id="IPR042094">
    <property type="entry name" value="T2SS_GspF_sf"/>
</dbReference>
<dbReference type="PANTHER" id="PTHR35007">
    <property type="entry name" value="INTEGRAL MEMBRANE PROTEIN-RELATED"/>
    <property type="match status" value="1"/>
</dbReference>
<keyword evidence="3 7" id="KW-0812">Transmembrane</keyword>
<evidence type="ECO:0000256" key="4">
    <source>
        <dbReference type="ARBA" id="ARBA00022989"/>
    </source>
</evidence>
<dbReference type="KEGG" id="pla:Plav_0237"/>
<keyword evidence="10" id="KW-1185">Reference proteome</keyword>
<dbReference type="RefSeq" id="WP_011995151.1">
    <property type="nucleotide sequence ID" value="NC_009719.1"/>
</dbReference>
<dbReference type="Gene3D" id="1.20.81.30">
    <property type="entry name" value="Type II secretion system (T2SS), domain F"/>
    <property type="match status" value="1"/>
</dbReference>
<gene>
    <name evidence="9" type="ordered locus">Plav_0237</name>
</gene>
<evidence type="ECO:0000256" key="2">
    <source>
        <dbReference type="ARBA" id="ARBA00022475"/>
    </source>
</evidence>
<name>A7HPM7_PARL1</name>
<evidence type="ECO:0000256" key="6">
    <source>
        <dbReference type="SAM" id="Coils"/>
    </source>
</evidence>
<evidence type="ECO:0000256" key="5">
    <source>
        <dbReference type="ARBA" id="ARBA00023136"/>
    </source>
</evidence>
<keyword evidence="4 7" id="KW-1133">Transmembrane helix</keyword>